<accession>B7JWA7</accession>
<dbReference type="KEGG" id="cyp:PCC8801_2958"/>
<gene>
    <name evidence="1" type="ordered locus">PCC8801_2958</name>
</gene>
<dbReference type="HOGENOM" id="CLU_1303219_0_0_3"/>
<dbReference type="RefSeq" id="WP_012596218.1">
    <property type="nucleotide sequence ID" value="NC_011726.1"/>
</dbReference>
<dbReference type="Proteomes" id="UP000008204">
    <property type="component" value="Chromosome"/>
</dbReference>
<keyword evidence="2" id="KW-1185">Reference proteome</keyword>
<dbReference type="EMBL" id="CP001287">
    <property type="protein sequence ID" value="ACK66952.1"/>
    <property type="molecule type" value="Genomic_DNA"/>
</dbReference>
<protein>
    <submittedName>
        <fullName evidence="1">Uncharacterized protein</fullName>
    </submittedName>
</protein>
<dbReference type="InterPro" id="IPR027417">
    <property type="entry name" value="P-loop_NTPase"/>
</dbReference>
<evidence type="ECO:0000313" key="2">
    <source>
        <dbReference type="Proteomes" id="UP000008204"/>
    </source>
</evidence>
<sequence>MTDSSVIDKLAAEFGGFATPSPEIQAEIQRLSRQPYLEYEQVKNCHGWLYELVLSRMTGLLVGESRSGKTVTCKSFEKRYNKIKTGNKKRIKPIVYIQSPQNCGAREFFTKILKALNKPTNGNVSDLRERTLDGLQIHECDQRGCEVHGLELLSRCINCKRLFPIPSKWTEGKCQRCYLQFAKMSRHQKVISTKGSVTFNTKSSYDSKVKI</sequence>
<organism evidence="1 2">
    <name type="scientific">Rippkaea orientalis (strain PCC 8801 / RF-1)</name>
    <name type="common">Cyanothece sp. (strain PCC 8801)</name>
    <dbReference type="NCBI Taxonomy" id="41431"/>
    <lineage>
        <taxon>Bacteria</taxon>
        <taxon>Bacillati</taxon>
        <taxon>Cyanobacteriota</taxon>
        <taxon>Cyanophyceae</taxon>
        <taxon>Oscillatoriophycideae</taxon>
        <taxon>Chroococcales</taxon>
        <taxon>Aphanothecaceae</taxon>
        <taxon>Rippkaea</taxon>
        <taxon>Rippkaea orientalis</taxon>
    </lineage>
</organism>
<dbReference type="Pfam" id="PF05621">
    <property type="entry name" value="TniB"/>
    <property type="match status" value="1"/>
</dbReference>
<reference evidence="2" key="1">
    <citation type="journal article" date="2011" name="MBio">
        <title>Novel metabolic attributes of the genus Cyanothece, comprising a group of unicellular nitrogen-fixing Cyanobacteria.</title>
        <authorList>
            <person name="Bandyopadhyay A."/>
            <person name="Elvitigala T."/>
            <person name="Welsh E."/>
            <person name="Stockel J."/>
            <person name="Liberton M."/>
            <person name="Min H."/>
            <person name="Sherman L.A."/>
            <person name="Pakrasi H.B."/>
        </authorList>
    </citation>
    <scope>NUCLEOTIDE SEQUENCE [LARGE SCALE GENOMIC DNA]</scope>
    <source>
        <strain evidence="2">PCC 8801</strain>
    </source>
</reference>
<dbReference type="Gene3D" id="3.40.50.300">
    <property type="entry name" value="P-loop containing nucleotide triphosphate hydrolases"/>
    <property type="match status" value="1"/>
</dbReference>
<dbReference type="InterPro" id="IPR008868">
    <property type="entry name" value="TniB"/>
</dbReference>
<proteinExistence type="predicted"/>
<dbReference type="eggNOG" id="COG2842">
    <property type="taxonomic scope" value="Bacteria"/>
</dbReference>
<name>B7JWA7_RIPO1</name>
<dbReference type="AlphaFoldDB" id="B7JWA7"/>
<evidence type="ECO:0000313" key="1">
    <source>
        <dbReference type="EMBL" id="ACK66952.1"/>
    </source>
</evidence>